<name>A0ABX5QF11_9MICO</name>
<evidence type="ECO:0000313" key="1">
    <source>
        <dbReference type="EMBL" id="QAB17621.1"/>
    </source>
</evidence>
<dbReference type="Gene3D" id="3.40.630.30">
    <property type="match status" value="1"/>
</dbReference>
<keyword evidence="2" id="KW-1185">Reference proteome</keyword>
<dbReference type="InterPro" id="IPR016181">
    <property type="entry name" value="Acyl_CoA_acyltransferase"/>
</dbReference>
<proteinExistence type="predicted"/>
<dbReference type="SUPFAM" id="SSF55729">
    <property type="entry name" value="Acyl-CoA N-acyltransferases (Nat)"/>
    <property type="match status" value="1"/>
</dbReference>
<evidence type="ECO:0008006" key="3">
    <source>
        <dbReference type="Google" id="ProtNLM"/>
    </source>
</evidence>
<sequence length="248" mass="27201">MTNHAVIPVVASALFAENTGARLACGVIAADGAPLPGLEAEYAAHFQLRRRVYVDQTGQLDASELQPDGTDRDADDARSITFGVFENHRSGVRVLGVSRLIIRGEQELPVEEFCPDSFAPGELTPKSVEVSRVIARHESAAVQDLVQWHLFAVMLAYVANHRLERTFAIIEPWLERHLRSIIAIAAIGEPRYVEHYLDYNVPIEIDIPASARLANAREGGVVDRYRAAEPAMSFFGRVAGGSCREQAA</sequence>
<dbReference type="RefSeq" id="WP_128386712.1">
    <property type="nucleotide sequence ID" value="NZ_CP035037.1"/>
</dbReference>
<evidence type="ECO:0000313" key="2">
    <source>
        <dbReference type="Proteomes" id="UP000285768"/>
    </source>
</evidence>
<gene>
    <name evidence="1" type="ORF">Leucomu_06525</name>
</gene>
<protein>
    <recommendedName>
        <fullName evidence="3">GNAT family N-acetyltransferase</fullName>
    </recommendedName>
</protein>
<reference evidence="1 2" key="1">
    <citation type="submission" date="2019-01" db="EMBL/GenBank/DDBJ databases">
        <title>Leucobacter muris sp. nov. isolated from the nose of a laboratory mouse.</title>
        <authorList>
            <person name="Benga L."/>
            <person name="Sproeer C."/>
            <person name="Schumann P."/>
            <person name="Verbarg S."/>
            <person name="Bunk B."/>
            <person name="Engelhardt E."/>
            <person name="Benten P.M."/>
            <person name="Sager M."/>
        </authorList>
    </citation>
    <scope>NUCLEOTIDE SEQUENCE [LARGE SCALE GENOMIC DNA]</scope>
    <source>
        <strain evidence="1 2">DSM 101948</strain>
    </source>
</reference>
<dbReference type="EMBL" id="CP035037">
    <property type="protein sequence ID" value="QAB17621.1"/>
    <property type="molecule type" value="Genomic_DNA"/>
</dbReference>
<dbReference type="Proteomes" id="UP000285768">
    <property type="component" value="Chromosome"/>
</dbReference>
<accession>A0ABX5QF11</accession>
<organism evidence="1 2">
    <name type="scientific">Leucobacter muris</name>
    <dbReference type="NCBI Taxonomy" id="1935379"/>
    <lineage>
        <taxon>Bacteria</taxon>
        <taxon>Bacillati</taxon>
        <taxon>Actinomycetota</taxon>
        <taxon>Actinomycetes</taxon>
        <taxon>Micrococcales</taxon>
        <taxon>Microbacteriaceae</taxon>
        <taxon>Leucobacter</taxon>
    </lineage>
</organism>